<comment type="caution">
    <text evidence="2">The sequence shown here is derived from an EMBL/GenBank/DDBJ whole genome shotgun (WGS) entry which is preliminary data.</text>
</comment>
<feature type="signal peptide" evidence="1">
    <location>
        <begin position="1"/>
        <end position="28"/>
    </location>
</feature>
<reference evidence="2 3" key="1">
    <citation type="submission" date="2019-08" db="EMBL/GenBank/DDBJ databases">
        <title>Genone of Arthrobacter echini P9.</title>
        <authorList>
            <person name="Bowman J.P."/>
        </authorList>
    </citation>
    <scope>NUCLEOTIDE SEQUENCE [LARGE SCALE GENOMIC DNA]</scope>
    <source>
        <strain evidence="2 3">P9</strain>
    </source>
</reference>
<dbReference type="EMBL" id="VSLD01000001">
    <property type="protein sequence ID" value="TYD00741.1"/>
    <property type="molecule type" value="Genomic_DNA"/>
</dbReference>
<name>A0A5D0XVV3_9MICC</name>
<gene>
    <name evidence="2" type="ORF">FQ377_01815</name>
</gene>
<keyword evidence="1" id="KW-0732">Signal</keyword>
<evidence type="ECO:0008006" key="4">
    <source>
        <dbReference type="Google" id="ProtNLM"/>
    </source>
</evidence>
<dbReference type="AlphaFoldDB" id="A0A5D0XVV3"/>
<accession>A0A5D0XVV3</accession>
<evidence type="ECO:0000313" key="2">
    <source>
        <dbReference type="EMBL" id="TYD00741.1"/>
    </source>
</evidence>
<dbReference type="InterPro" id="IPR021202">
    <property type="entry name" value="Rv3654c-like"/>
</dbReference>
<dbReference type="Proteomes" id="UP000323410">
    <property type="component" value="Unassembled WGS sequence"/>
</dbReference>
<evidence type="ECO:0000313" key="3">
    <source>
        <dbReference type="Proteomes" id="UP000323410"/>
    </source>
</evidence>
<proteinExistence type="predicted"/>
<organism evidence="2 3">
    <name type="scientific">Arthrobacter echini</name>
    <dbReference type="NCBI Taxonomy" id="1529066"/>
    <lineage>
        <taxon>Bacteria</taxon>
        <taxon>Bacillati</taxon>
        <taxon>Actinomycetota</taxon>
        <taxon>Actinomycetes</taxon>
        <taxon>Micrococcales</taxon>
        <taxon>Micrococcaceae</taxon>
        <taxon>Arthrobacter</taxon>
    </lineage>
</organism>
<keyword evidence="3" id="KW-1185">Reference proteome</keyword>
<protein>
    <recommendedName>
        <fullName evidence="4">Flp pilus-assembly TadE/G-like family protein</fullName>
    </recommendedName>
</protein>
<sequence>MTGLAVLALLSVAVVVLLLQASSAASKAATAADLSALAAADATRGLAPGNPCVVAGAVAELHGARVTECGIGTTGTGTALIRVSVDPGGLLPDATGAARAGPPP</sequence>
<evidence type="ECO:0000256" key="1">
    <source>
        <dbReference type="SAM" id="SignalP"/>
    </source>
</evidence>
<feature type="chain" id="PRO_5039013702" description="Flp pilus-assembly TadE/G-like family protein" evidence="1">
    <location>
        <begin position="29"/>
        <end position="104"/>
    </location>
</feature>
<dbReference type="NCBIfam" id="TIGR03816">
    <property type="entry name" value="tadE_like_DECH"/>
    <property type="match status" value="1"/>
</dbReference>